<dbReference type="InterPro" id="IPR014721">
    <property type="entry name" value="Ribsml_uS5_D2-typ_fold_subgr"/>
</dbReference>
<evidence type="ECO:0000313" key="14">
    <source>
        <dbReference type="EMBL" id="XAE42368.1"/>
    </source>
</evidence>
<feature type="active site" evidence="10">
    <location>
        <position position="181"/>
    </location>
</feature>
<evidence type="ECO:0000259" key="13">
    <source>
        <dbReference type="Pfam" id="PF08544"/>
    </source>
</evidence>
<dbReference type="GO" id="GO:0050515">
    <property type="term" value="F:4-(cytidine 5'-diphospho)-2-C-methyl-D-erythritol kinase activity"/>
    <property type="evidence" value="ECO:0007669"/>
    <property type="project" value="UniProtKB-EC"/>
</dbReference>
<dbReference type="InterPro" id="IPR013750">
    <property type="entry name" value="GHMP_kinase_C_dom"/>
</dbReference>
<dbReference type="RefSeq" id="WP_342628124.1">
    <property type="nucleotide sequence ID" value="NZ_CP152276.1"/>
</dbReference>
<dbReference type="Pfam" id="PF00288">
    <property type="entry name" value="GHMP_kinases_N"/>
    <property type="match status" value="1"/>
</dbReference>
<evidence type="ECO:0000256" key="6">
    <source>
        <dbReference type="ARBA" id="ARBA00022777"/>
    </source>
</evidence>
<organism evidence="14 15">
    <name type="scientific">Nguyenibacter vanlangensis</name>
    <dbReference type="NCBI Taxonomy" id="1216886"/>
    <lineage>
        <taxon>Bacteria</taxon>
        <taxon>Pseudomonadati</taxon>
        <taxon>Pseudomonadota</taxon>
        <taxon>Alphaproteobacteria</taxon>
        <taxon>Acetobacterales</taxon>
        <taxon>Acetobacteraceae</taxon>
        <taxon>Nguyenibacter</taxon>
    </lineage>
</organism>
<evidence type="ECO:0000256" key="9">
    <source>
        <dbReference type="ARBA" id="ARBA00032554"/>
    </source>
</evidence>
<dbReference type="InterPro" id="IPR006204">
    <property type="entry name" value="GHMP_kinase_N_dom"/>
</dbReference>
<dbReference type="InterPro" id="IPR036554">
    <property type="entry name" value="GHMP_kinase_C_sf"/>
</dbReference>
<feature type="active site" evidence="10">
    <location>
        <position position="30"/>
    </location>
</feature>
<dbReference type="InterPro" id="IPR004424">
    <property type="entry name" value="IspE"/>
</dbReference>
<feature type="domain" description="GHMP kinase C-terminal" evidence="13">
    <location>
        <begin position="245"/>
        <end position="316"/>
    </location>
</feature>
<comment type="similarity">
    <text evidence="1 10">Belongs to the GHMP kinase family. IspE subfamily.</text>
</comment>
<dbReference type="SUPFAM" id="SSF54211">
    <property type="entry name" value="Ribosomal protein S5 domain 2-like"/>
    <property type="match status" value="1"/>
</dbReference>
<feature type="binding site" evidence="10">
    <location>
        <begin position="138"/>
        <end position="148"/>
    </location>
    <ligand>
        <name>ATP</name>
        <dbReference type="ChEBI" id="CHEBI:30616"/>
    </ligand>
</feature>
<dbReference type="NCBIfam" id="NF011202">
    <property type="entry name" value="PRK14608.1"/>
    <property type="match status" value="1"/>
</dbReference>
<protein>
    <recommendedName>
        <fullName evidence="3 10">4-diphosphocytidyl-2-C-methyl-D-erythritol kinase</fullName>
        <shortName evidence="10">CMK</shortName>
        <ecNumber evidence="2 10">2.7.1.148</ecNumber>
    </recommendedName>
    <alternativeName>
        <fullName evidence="9 10">4-(cytidine-5'-diphospho)-2-C-methyl-D-erythritol kinase</fullName>
    </alternativeName>
</protein>
<evidence type="ECO:0000256" key="2">
    <source>
        <dbReference type="ARBA" id="ARBA00012052"/>
    </source>
</evidence>
<comment type="function">
    <text evidence="10">Catalyzes the phosphorylation of the position 2 hydroxy group of 4-diphosphocytidyl-2C-methyl-D-erythritol.</text>
</comment>
<gene>
    <name evidence="10" type="primary">ispE</name>
    <name evidence="14" type="ORF">AAC691_19255</name>
</gene>
<evidence type="ECO:0000256" key="3">
    <source>
        <dbReference type="ARBA" id="ARBA00017473"/>
    </source>
</evidence>
<dbReference type="Proteomes" id="UP001449795">
    <property type="component" value="Chromosome"/>
</dbReference>
<sequence length="335" mass="35173">MTCPPARAARTGRRTEPTVIGPLHESAHAKINLYLHVTGRRPDGYHLLDSLVVFADAGDVLSLHPAQRRPETGRPEIGRPEIGRPGAVGLDITGPFGAGLVADGDSNLILRAARLLRAELDDTDLLAPVRIVLEKNLPVASGIGGGSADAAAALRLLLRAWPGRAPTRERLMALAVELGADVPVCIDQLPARMGGVGERLGPAPALPACGLMLVNCGEAVATPAVFRARAPHFTPPAALPAAWHDVAAMVRDLAALTNDLQDAACMICPTIRTVLQVLETAPGCRLARMSGSGATCFALFDTPQAARDARDAVRRPGWWVWAGGLHAPADQRVTA</sequence>
<dbReference type="PANTHER" id="PTHR43527">
    <property type="entry name" value="4-DIPHOSPHOCYTIDYL-2-C-METHYL-D-ERYTHRITOL KINASE, CHLOROPLASTIC"/>
    <property type="match status" value="1"/>
</dbReference>
<keyword evidence="15" id="KW-1185">Reference proteome</keyword>
<dbReference type="Gene3D" id="3.30.70.890">
    <property type="entry name" value="GHMP kinase, C-terminal domain"/>
    <property type="match status" value="1"/>
</dbReference>
<name>A0ABZ3D3M7_9PROT</name>
<dbReference type="EC" id="2.7.1.148" evidence="2 10"/>
<dbReference type="SUPFAM" id="SSF55060">
    <property type="entry name" value="GHMP Kinase, C-terminal domain"/>
    <property type="match status" value="1"/>
</dbReference>
<evidence type="ECO:0000256" key="11">
    <source>
        <dbReference type="SAM" id="MobiDB-lite"/>
    </source>
</evidence>
<feature type="region of interest" description="Disordered" evidence="11">
    <location>
        <begin position="1"/>
        <end position="20"/>
    </location>
</feature>
<evidence type="ECO:0000256" key="4">
    <source>
        <dbReference type="ARBA" id="ARBA00022679"/>
    </source>
</evidence>
<evidence type="ECO:0000256" key="10">
    <source>
        <dbReference type="HAMAP-Rule" id="MF_00061"/>
    </source>
</evidence>
<keyword evidence="4 10" id="KW-0808">Transferase</keyword>
<feature type="domain" description="GHMP kinase N-terminal" evidence="12">
    <location>
        <begin position="107"/>
        <end position="186"/>
    </location>
</feature>
<evidence type="ECO:0000313" key="15">
    <source>
        <dbReference type="Proteomes" id="UP001449795"/>
    </source>
</evidence>
<comment type="catalytic activity">
    <reaction evidence="10">
        <text>4-CDP-2-C-methyl-D-erythritol + ATP = 4-CDP-2-C-methyl-D-erythritol 2-phosphate + ADP + H(+)</text>
        <dbReference type="Rhea" id="RHEA:18437"/>
        <dbReference type="ChEBI" id="CHEBI:15378"/>
        <dbReference type="ChEBI" id="CHEBI:30616"/>
        <dbReference type="ChEBI" id="CHEBI:57823"/>
        <dbReference type="ChEBI" id="CHEBI:57919"/>
        <dbReference type="ChEBI" id="CHEBI:456216"/>
        <dbReference type="EC" id="2.7.1.148"/>
    </reaction>
</comment>
<dbReference type="HAMAP" id="MF_00061">
    <property type="entry name" value="IspE"/>
    <property type="match status" value="1"/>
</dbReference>
<dbReference type="EMBL" id="CP152276">
    <property type="protein sequence ID" value="XAE42368.1"/>
    <property type="molecule type" value="Genomic_DNA"/>
</dbReference>
<reference evidence="14 15" key="1">
    <citation type="submission" date="2024-04" db="EMBL/GenBank/DDBJ databases">
        <title>Complete genome sequence of Nguyenibacter vanlangesis HBCM-1154, a strain capable of nitrogen fixation, IAA production, and phosphorus solubilization isolated from sugarcane soil.</title>
        <authorList>
            <person name="MY HANH P."/>
        </authorList>
    </citation>
    <scope>NUCLEOTIDE SEQUENCE [LARGE SCALE GENOMIC DNA]</scope>
    <source>
        <strain evidence="14 15">HBCM 1154</strain>
    </source>
</reference>
<proteinExistence type="inferred from homology"/>
<evidence type="ECO:0000256" key="7">
    <source>
        <dbReference type="ARBA" id="ARBA00022840"/>
    </source>
</evidence>
<evidence type="ECO:0000256" key="8">
    <source>
        <dbReference type="ARBA" id="ARBA00023229"/>
    </source>
</evidence>
<evidence type="ECO:0000259" key="12">
    <source>
        <dbReference type="Pfam" id="PF00288"/>
    </source>
</evidence>
<comment type="pathway">
    <text evidence="10">Isoprenoid biosynthesis; isopentenyl diphosphate biosynthesis via DXP pathway; isopentenyl diphosphate from 1-deoxy-D-xylulose 5-phosphate: step 3/6.</text>
</comment>
<dbReference type="PIRSF" id="PIRSF010376">
    <property type="entry name" value="IspE"/>
    <property type="match status" value="1"/>
</dbReference>
<accession>A0ABZ3D3M7</accession>
<evidence type="ECO:0000256" key="1">
    <source>
        <dbReference type="ARBA" id="ARBA00009684"/>
    </source>
</evidence>
<evidence type="ECO:0000256" key="5">
    <source>
        <dbReference type="ARBA" id="ARBA00022741"/>
    </source>
</evidence>
<keyword evidence="7 10" id="KW-0067">ATP-binding</keyword>
<keyword evidence="6 10" id="KW-0418">Kinase</keyword>
<dbReference type="PANTHER" id="PTHR43527:SF2">
    <property type="entry name" value="4-DIPHOSPHOCYTIDYL-2-C-METHYL-D-ERYTHRITOL KINASE, CHLOROPLASTIC"/>
    <property type="match status" value="1"/>
</dbReference>
<dbReference type="InterPro" id="IPR020568">
    <property type="entry name" value="Ribosomal_Su5_D2-typ_SF"/>
</dbReference>
<dbReference type="Pfam" id="PF08544">
    <property type="entry name" value="GHMP_kinases_C"/>
    <property type="match status" value="1"/>
</dbReference>
<dbReference type="Gene3D" id="3.30.230.10">
    <property type="match status" value="1"/>
</dbReference>
<keyword evidence="5 10" id="KW-0547">Nucleotide-binding</keyword>
<keyword evidence="8 10" id="KW-0414">Isoprene biosynthesis</keyword>